<dbReference type="PANTHER" id="PTHR34599">
    <property type="entry name" value="PEROXIDASE-RELATED"/>
    <property type="match status" value="1"/>
</dbReference>
<sequence length="438" mass="45360">MRRTLAVTGLAVGTVFAVAATSGAQAVGAQPDGIQGSGRARAAQGREVVIDWNRALLEIVRTPGAQPATVHPTRSFAILHTAIAGGVAATGRGAAGSGSASGSVSGSASGSASGEAAAAQAGHDSLAALYPARRADLDRRLTDELADIPDGPAKAAGIRAGQRAAAAVLADRAHDGSDATPPPYVPTGSPGDYRPTPPSFPAPVFTHWAAVRPFALGRGDRFRPVPPPALTTRAYARGINEVQSLGQDTSTTRTADQTTQARFWAAPIWNYWNEIAQNAARRHGIGLAATAALFAALDRTFADSVIAFYDGKYHYRVWRPITAIREADTDGNPDTHADSGWNPLATTPADPSYPGAHSVVAEAGAIVLGSFFGPDDTFTVSSESLPGVTRSFTSYQDAADEAGISRIYAGVHTRPDHFAGALLGVRVARFDLAHGATR</sequence>
<dbReference type="Proteomes" id="UP000322634">
    <property type="component" value="Unassembled WGS sequence"/>
</dbReference>
<feature type="region of interest" description="Disordered" evidence="1">
    <location>
        <begin position="92"/>
        <end position="116"/>
    </location>
</feature>
<comment type="caution">
    <text evidence="4">The sequence shown here is derived from an EMBL/GenBank/DDBJ whole genome shotgun (WGS) entry which is preliminary data.</text>
</comment>
<dbReference type="Pfam" id="PF01569">
    <property type="entry name" value="PAP2"/>
    <property type="match status" value="1"/>
</dbReference>
<dbReference type="InterPro" id="IPR052559">
    <property type="entry name" value="V-haloperoxidase"/>
</dbReference>
<name>A0A5D0U9Z7_9ACTN</name>
<gene>
    <name evidence="4" type="ORF">FXF65_16645</name>
</gene>
<dbReference type="EMBL" id="VSFF01000006">
    <property type="protein sequence ID" value="TYC14475.1"/>
    <property type="molecule type" value="Genomic_DNA"/>
</dbReference>
<dbReference type="PANTHER" id="PTHR34599:SF1">
    <property type="entry name" value="PHOSPHATIDIC ACID PHOSPHATASE TYPE 2_HALOPEROXIDASE DOMAIN-CONTAINING PROTEIN"/>
    <property type="match status" value="1"/>
</dbReference>
<protein>
    <submittedName>
        <fullName evidence="4">Vanadium-dependent haloperoxidase</fullName>
    </submittedName>
</protein>
<evidence type="ECO:0000259" key="3">
    <source>
        <dbReference type="Pfam" id="PF01569"/>
    </source>
</evidence>
<feature type="chain" id="PRO_5039194828" evidence="2">
    <location>
        <begin position="20"/>
        <end position="438"/>
    </location>
</feature>
<dbReference type="RefSeq" id="WP_148350865.1">
    <property type="nucleotide sequence ID" value="NZ_JBHSBF010000036.1"/>
</dbReference>
<feature type="domain" description="Phosphatidic acid phosphatase type 2/haloperoxidase" evidence="3">
    <location>
        <begin position="306"/>
        <end position="429"/>
    </location>
</feature>
<keyword evidence="4" id="KW-0575">Peroxidase</keyword>
<keyword evidence="4" id="KW-0560">Oxidoreductase</keyword>
<keyword evidence="5" id="KW-1185">Reference proteome</keyword>
<organism evidence="4 5">
    <name type="scientific">Actinomadura syzygii</name>
    <dbReference type="NCBI Taxonomy" id="1427538"/>
    <lineage>
        <taxon>Bacteria</taxon>
        <taxon>Bacillati</taxon>
        <taxon>Actinomycetota</taxon>
        <taxon>Actinomycetes</taxon>
        <taxon>Streptosporangiales</taxon>
        <taxon>Thermomonosporaceae</taxon>
        <taxon>Actinomadura</taxon>
    </lineage>
</organism>
<reference evidence="4 5" key="1">
    <citation type="submission" date="2019-08" db="EMBL/GenBank/DDBJ databases">
        <title>Actinomadura sp. nov. CYP1-5 isolated from mountain soil.</title>
        <authorList>
            <person name="Songsumanus A."/>
            <person name="Kuncharoen N."/>
            <person name="Kudo T."/>
            <person name="Yuki M."/>
            <person name="Igarashi Y."/>
            <person name="Tanasupawat S."/>
        </authorList>
    </citation>
    <scope>NUCLEOTIDE SEQUENCE [LARGE SCALE GENOMIC DNA]</scope>
    <source>
        <strain evidence="4 5">GKU157</strain>
    </source>
</reference>
<dbReference type="Gene3D" id="1.10.606.20">
    <property type="match status" value="1"/>
</dbReference>
<evidence type="ECO:0000313" key="4">
    <source>
        <dbReference type="EMBL" id="TYC14475.1"/>
    </source>
</evidence>
<dbReference type="InterPro" id="IPR036938">
    <property type="entry name" value="PAP2/HPO_sf"/>
</dbReference>
<dbReference type="AlphaFoldDB" id="A0A5D0U9Z7"/>
<evidence type="ECO:0000313" key="5">
    <source>
        <dbReference type="Proteomes" id="UP000322634"/>
    </source>
</evidence>
<evidence type="ECO:0000256" key="1">
    <source>
        <dbReference type="SAM" id="MobiDB-lite"/>
    </source>
</evidence>
<proteinExistence type="predicted"/>
<dbReference type="SUPFAM" id="SSF48317">
    <property type="entry name" value="Acid phosphatase/Vanadium-dependent haloperoxidase"/>
    <property type="match status" value="1"/>
</dbReference>
<dbReference type="InterPro" id="IPR000326">
    <property type="entry name" value="PAP2/HPO"/>
</dbReference>
<dbReference type="GO" id="GO:0004601">
    <property type="term" value="F:peroxidase activity"/>
    <property type="evidence" value="ECO:0007669"/>
    <property type="project" value="UniProtKB-KW"/>
</dbReference>
<keyword evidence="2" id="KW-0732">Signal</keyword>
<evidence type="ECO:0000256" key="2">
    <source>
        <dbReference type="SAM" id="SignalP"/>
    </source>
</evidence>
<dbReference type="OrthoDB" id="103227at2"/>
<accession>A0A5D0U9Z7</accession>
<feature type="signal peptide" evidence="2">
    <location>
        <begin position="1"/>
        <end position="19"/>
    </location>
</feature>
<dbReference type="CDD" id="cd03398">
    <property type="entry name" value="PAP2_haloperoxidase"/>
    <property type="match status" value="1"/>
</dbReference>